<dbReference type="RefSeq" id="WP_189448064.1">
    <property type="nucleotide sequence ID" value="NZ_BMXY01000001.1"/>
</dbReference>
<feature type="transmembrane region" description="Helical" evidence="1">
    <location>
        <begin position="6"/>
        <end position="24"/>
    </location>
</feature>
<reference evidence="3" key="1">
    <citation type="journal article" date="2019" name="Int. J. Syst. Evol. Microbiol.">
        <title>The Global Catalogue of Microorganisms (GCM) 10K type strain sequencing project: providing services to taxonomists for standard genome sequencing and annotation.</title>
        <authorList>
            <consortium name="The Broad Institute Genomics Platform"/>
            <consortium name="The Broad Institute Genome Sequencing Center for Infectious Disease"/>
            <person name="Wu L."/>
            <person name="Ma J."/>
        </authorList>
    </citation>
    <scope>NUCLEOTIDE SEQUENCE [LARGE SCALE GENOMIC DNA]</scope>
    <source>
        <strain evidence="3">KCTC 22558</strain>
    </source>
</reference>
<dbReference type="Pfam" id="PF20228">
    <property type="entry name" value="DUF6587"/>
    <property type="match status" value="1"/>
</dbReference>
<dbReference type="InterPro" id="IPR046494">
    <property type="entry name" value="DUF6587"/>
</dbReference>
<protein>
    <submittedName>
        <fullName evidence="2">Uncharacterized protein</fullName>
    </submittedName>
</protein>
<comment type="caution">
    <text evidence="2">The sequence shown here is derived from an EMBL/GenBank/DDBJ whole genome shotgun (WGS) entry which is preliminary data.</text>
</comment>
<organism evidence="2 3">
    <name type="scientific">Cognatilysobacter xinjiangensis</name>
    <dbReference type="NCBI Taxonomy" id="546892"/>
    <lineage>
        <taxon>Bacteria</taxon>
        <taxon>Pseudomonadati</taxon>
        <taxon>Pseudomonadota</taxon>
        <taxon>Gammaproteobacteria</taxon>
        <taxon>Lysobacterales</taxon>
        <taxon>Lysobacteraceae</taxon>
        <taxon>Cognatilysobacter</taxon>
    </lineage>
</organism>
<evidence type="ECO:0000313" key="3">
    <source>
        <dbReference type="Proteomes" id="UP000643403"/>
    </source>
</evidence>
<dbReference type="EMBL" id="BMXY01000001">
    <property type="protein sequence ID" value="GGZ60862.1"/>
    <property type="molecule type" value="Genomic_DNA"/>
</dbReference>
<evidence type="ECO:0000313" key="2">
    <source>
        <dbReference type="EMBL" id="GGZ60862.1"/>
    </source>
</evidence>
<accession>A0ABQ3C1F6</accession>
<proteinExistence type="predicted"/>
<sequence length="75" mass="8023">MDAGLAVQYVLVALAVFASVVYVLRTRFPEATRRLRGWVAIRFIDSGSPRLATLGRRIAPAPRAKDGCGSCGGCD</sequence>
<keyword evidence="3" id="KW-1185">Reference proteome</keyword>
<evidence type="ECO:0000256" key="1">
    <source>
        <dbReference type="SAM" id="Phobius"/>
    </source>
</evidence>
<name>A0ABQ3C1F6_9GAMM</name>
<keyword evidence="1" id="KW-0812">Transmembrane</keyword>
<gene>
    <name evidence="2" type="ORF">GCM10008101_13540</name>
</gene>
<keyword evidence="1" id="KW-0472">Membrane</keyword>
<keyword evidence="1" id="KW-1133">Transmembrane helix</keyword>
<dbReference type="Proteomes" id="UP000643403">
    <property type="component" value="Unassembled WGS sequence"/>
</dbReference>